<dbReference type="EMBL" id="VSSQ01056229">
    <property type="protein sequence ID" value="MPN10090.1"/>
    <property type="molecule type" value="Genomic_DNA"/>
</dbReference>
<organism evidence="1">
    <name type="scientific">bioreactor metagenome</name>
    <dbReference type="NCBI Taxonomy" id="1076179"/>
    <lineage>
        <taxon>unclassified sequences</taxon>
        <taxon>metagenomes</taxon>
        <taxon>ecological metagenomes</taxon>
    </lineage>
</organism>
<name>A0A645F863_9ZZZZ</name>
<proteinExistence type="predicted"/>
<sequence length="56" mass="6297">MDSMSSGLREVRGFFSKEYFRSGLLVIELETFVPPKENAGMAPPDVDIEFSFLLVP</sequence>
<protein>
    <submittedName>
        <fullName evidence="1">Uncharacterized protein</fullName>
    </submittedName>
</protein>
<dbReference type="AlphaFoldDB" id="A0A645F863"/>
<gene>
    <name evidence="1" type="ORF">SDC9_157383</name>
</gene>
<comment type="caution">
    <text evidence="1">The sequence shown here is derived from an EMBL/GenBank/DDBJ whole genome shotgun (WGS) entry which is preliminary data.</text>
</comment>
<evidence type="ECO:0000313" key="1">
    <source>
        <dbReference type="EMBL" id="MPN10090.1"/>
    </source>
</evidence>
<reference evidence="1" key="1">
    <citation type="submission" date="2019-08" db="EMBL/GenBank/DDBJ databases">
        <authorList>
            <person name="Kucharzyk K."/>
            <person name="Murdoch R.W."/>
            <person name="Higgins S."/>
            <person name="Loffler F."/>
        </authorList>
    </citation>
    <scope>NUCLEOTIDE SEQUENCE</scope>
</reference>
<accession>A0A645F863</accession>